<dbReference type="PANTHER" id="PTHR43881:SF5">
    <property type="entry name" value="GAMMA-GLUTAMYLTRANSPEPTIDASE"/>
    <property type="match status" value="1"/>
</dbReference>
<accession>A0ABY6G759</accession>
<dbReference type="RefSeq" id="WP_231041530.1">
    <property type="nucleotide sequence ID" value="NZ_CP106881.1"/>
</dbReference>
<dbReference type="Proteomes" id="UP001162800">
    <property type="component" value="Chromosome"/>
</dbReference>
<dbReference type="InterPro" id="IPR029055">
    <property type="entry name" value="Ntn_hydrolases_N"/>
</dbReference>
<name>A0ABY6G759_9BURK</name>
<dbReference type="PANTHER" id="PTHR43881">
    <property type="entry name" value="GAMMA-GLUTAMYLTRANSPEPTIDASE (AFU_ORTHOLOGUE AFUA_4G13580)"/>
    <property type="match status" value="1"/>
</dbReference>
<feature type="chain" id="PRO_5046880101" evidence="1">
    <location>
        <begin position="26"/>
        <end position="533"/>
    </location>
</feature>
<dbReference type="Gene3D" id="1.10.246.130">
    <property type="match status" value="1"/>
</dbReference>
<evidence type="ECO:0000313" key="2">
    <source>
        <dbReference type="EMBL" id="UYG50432.1"/>
    </source>
</evidence>
<dbReference type="PRINTS" id="PR01210">
    <property type="entry name" value="GGTRANSPTASE"/>
</dbReference>
<dbReference type="InterPro" id="IPR052896">
    <property type="entry name" value="GGT-like_enzyme"/>
</dbReference>
<evidence type="ECO:0000256" key="1">
    <source>
        <dbReference type="SAM" id="SignalP"/>
    </source>
</evidence>
<protein>
    <submittedName>
        <fullName evidence="2">Gamma-glutamyltransferase family protein</fullName>
    </submittedName>
</protein>
<dbReference type="Gene3D" id="3.60.20.40">
    <property type="match status" value="1"/>
</dbReference>
<organism evidence="2 3">
    <name type="scientific">Comamonas endophytica</name>
    <dbReference type="NCBI Taxonomy" id="2949090"/>
    <lineage>
        <taxon>Bacteria</taxon>
        <taxon>Pseudomonadati</taxon>
        <taxon>Pseudomonadota</taxon>
        <taxon>Betaproteobacteria</taxon>
        <taxon>Burkholderiales</taxon>
        <taxon>Comamonadaceae</taxon>
        <taxon>Comamonas</taxon>
    </lineage>
</organism>
<gene>
    <name evidence="2" type="ORF">M9799_09985</name>
</gene>
<dbReference type="Pfam" id="PF01019">
    <property type="entry name" value="G_glu_transpept"/>
    <property type="match status" value="1"/>
</dbReference>
<keyword evidence="3" id="KW-1185">Reference proteome</keyword>
<dbReference type="EMBL" id="CP106881">
    <property type="protein sequence ID" value="UYG50432.1"/>
    <property type="molecule type" value="Genomic_DNA"/>
</dbReference>
<feature type="signal peptide" evidence="1">
    <location>
        <begin position="1"/>
        <end position="25"/>
    </location>
</feature>
<dbReference type="InterPro" id="IPR043137">
    <property type="entry name" value="GGT_ssub_C"/>
</dbReference>
<dbReference type="InterPro" id="IPR043138">
    <property type="entry name" value="GGT_lsub"/>
</dbReference>
<evidence type="ECO:0000313" key="3">
    <source>
        <dbReference type="Proteomes" id="UP001162800"/>
    </source>
</evidence>
<proteinExistence type="predicted"/>
<sequence>MTQPVRGRRGMAVAPHALASQSALAVLREGGNAIEAMVAAAATIAVAYPHMNGIGGDSFWLVGLPDGGSTEVIGIDACGASALGADIAQYAGQGAIPFRGPGAALTMAGTLSGWAKALEISRTRLGGRMPLERLLADAIDGAARGVPVTRSQQRNTEARQAELAGVSGFAEAFMPEGVVPGVGSLFRQPRLAATFEQLARAGLDDFYRGDLARSLARDLAQVGSALTLADLQRHQALLRTPLQLAHSAGTLYNMPPPTQGLVSLIILGLMDRLGVERFDHLGADYVHAAAECVKQAFAVRDRCITDPACMTVDPASFLTPEALDGMAARIDMGRAAAWGQGKGPADTIWMGVIDGQGRAVSMIQSIYHEFGSGVVLAESGVNWQNRGASFSLDPAHINALAPGKKPFHTLNPALALLNDGRSMVYGNMGGDGQPQTQSAVFTRSVVHGLDPQAAIEAPRWLLGRTWGQSSDTLKLEGRFPAETVRALKERGHPVEVLADFDETFGHAGCIVREPSGSLCGGFDPRSDGSVAAF</sequence>
<keyword evidence="1" id="KW-0732">Signal</keyword>
<dbReference type="SUPFAM" id="SSF56235">
    <property type="entry name" value="N-terminal nucleophile aminohydrolases (Ntn hydrolases)"/>
    <property type="match status" value="1"/>
</dbReference>
<reference evidence="2" key="1">
    <citation type="submission" date="2022-09" db="EMBL/GenBank/DDBJ databases">
        <title>The complete genome of Acidovorax sp. 5MLIR.</title>
        <authorList>
            <person name="Liu L."/>
            <person name="Yue J."/>
            <person name="Yang F."/>
            <person name="Yuan J."/>
            <person name="Li L."/>
        </authorList>
    </citation>
    <scope>NUCLEOTIDE SEQUENCE</scope>
    <source>
        <strain evidence="2">5MLIR</strain>
    </source>
</reference>